<feature type="signal peptide" evidence="1">
    <location>
        <begin position="1"/>
        <end position="15"/>
    </location>
</feature>
<protein>
    <submittedName>
        <fullName evidence="2">Uncharacterized protein</fullName>
    </submittedName>
</protein>
<accession>A0A1J4L250</accession>
<sequence>MICFFLSIFLPFINRENCNRTGIGYTCQDLEEGVEKLQILLKRKRNYTISYSTYSNFHPNQALLRLYSVMIALATDSIPIMYSQSMEKTKMVRDPSISIRVKKLNHAVSFPLCFNETQLQANVSFAAEMPPILKPLLLNPAIYRLTEYLGPAAYHILLHYTLNISEEIFMKKIQIHSNNEFVSFSIPRHISCVNSNMYKMKVLTDPSIKDVIEALNAQHFGYQIGNPAGWLITVLRGIPSYIFDPVSQNCFYGSSIMSGGLNPLYSGIFGDTADFSRGGDFCGNPKITQNLLKLLL</sequence>
<gene>
    <name evidence="2" type="ORF">TRFO_13537</name>
</gene>
<organism evidence="2 3">
    <name type="scientific">Tritrichomonas foetus</name>
    <dbReference type="NCBI Taxonomy" id="1144522"/>
    <lineage>
        <taxon>Eukaryota</taxon>
        <taxon>Metamonada</taxon>
        <taxon>Parabasalia</taxon>
        <taxon>Tritrichomonadida</taxon>
        <taxon>Tritrichomonadidae</taxon>
        <taxon>Tritrichomonas</taxon>
    </lineage>
</organism>
<keyword evidence="1" id="KW-0732">Signal</keyword>
<evidence type="ECO:0000313" key="3">
    <source>
        <dbReference type="Proteomes" id="UP000179807"/>
    </source>
</evidence>
<keyword evidence="3" id="KW-1185">Reference proteome</keyword>
<dbReference type="GeneID" id="94832020"/>
<dbReference type="RefSeq" id="XP_068369180.1">
    <property type="nucleotide sequence ID" value="XM_068497316.1"/>
</dbReference>
<dbReference type="AlphaFoldDB" id="A0A1J4L250"/>
<name>A0A1J4L250_9EUKA</name>
<dbReference type="VEuPathDB" id="TrichDB:TRFO_13537"/>
<reference evidence="2" key="1">
    <citation type="submission" date="2016-10" db="EMBL/GenBank/DDBJ databases">
        <authorList>
            <person name="Benchimol M."/>
            <person name="Almeida L.G."/>
            <person name="Vasconcelos A.T."/>
            <person name="Perreira-Neves A."/>
            <person name="Rosa I.A."/>
            <person name="Tasca T."/>
            <person name="Bogo M.R."/>
            <person name="de Souza W."/>
        </authorList>
    </citation>
    <scope>NUCLEOTIDE SEQUENCE [LARGE SCALE GENOMIC DNA]</scope>
    <source>
        <strain evidence="2">K</strain>
    </source>
</reference>
<dbReference type="EMBL" id="MLAK01000156">
    <property type="protein sequence ID" value="OHT16044.1"/>
    <property type="molecule type" value="Genomic_DNA"/>
</dbReference>
<proteinExistence type="predicted"/>
<feature type="chain" id="PRO_5012949885" evidence="1">
    <location>
        <begin position="16"/>
        <end position="296"/>
    </location>
</feature>
<evidence type="ECO:0000313" key="2">
    <source>
        <dbReference type="EMBL" id="OHT16044.1"/>
    </source>
</evidence>
<evidence type="ECO:0000256" key="1">
    <source>
        <dbReference type="SAM" id="SignalP"/>
    </source>
</evidence>
<dbReference type="Proteomes" id="UP000179807">
    <property type="component" value="Unassembled WGS sequence"/>
</dbReference>
<comment type="caution">
    <text evidence="2">The sequence shown here is derived from an EMBL/GenBank/DDBJ whole genome shotgun (WGS) entry which is preliminary data.</text>
</comment>